<name>A0ACA9SGW2_9GLOM</name>
<organism evidence="1 2">
    <name type="scientific">Racocetra persica</name>
    <dbReference type="NCBI Taxonomy" id="160502"/>
    <lineage>
        <taxon>Eukaryota</taxon>
        <taxon>Fungi</taxon>
        <taxon>Fungi incertae sedis</taxon>
        <taxon>Mucoromycota</taxon>
        <taxon>Glomeromycotina</taxon>
        <taxon>Glomeromycetes</taxon>
        <taxon>Diversisporales</taxon>
        <taxon>Gigasporaceae</taxon>
        <taxon>Racocetra</taxon>
    </lineage>
</organism>
<feature type="non-terminal residue" evidence="1">
    <location>
        <position position="1"/>
    </location>
</feature>
<evidence type="ECO:0000313" key="1">
    <source>
        <dbReference type="EMBL" id="CAG8838334.1"/>
    </source>
</evidence>
<accession>A0ACA9SGW2</accession>
<dbReference type="EMBL" id="CAJVQC010120241">
    <property type="protein sequence ID" value="CAG8838334.1"/>
    <property type="molecule type" value="Genomic_DNA"/>
</dbReference>
<evidence type="ECO:0000313" key="2">
    <source>
        <dbReference type="Proteomes" id="UP000789920"/>
    </source>
</evidence>
<comment type="caution">
    <text evidence="1">The sequence shown here is derived from an EMBL/GenBank/DDBJ whole genome shotgun (WGS) entry which is preliminary data.</text>
</comment>
<reference evidence="1" key="1">
    <citation type="submission" date="2021-06" db="EMBL/GenBank/DDBJ databases">
        <authorList>
            <person name="Kallberg Y."/>
            <person name="Tangrot J."/>
            <person name="Rosling A."/>
        </authorList>
    </citation>
    <scope>NUCLEOTIDE SEQUENCE</scope>
    <source>
        <strain evidence="1">MA461A</strain>
    </source>
</reference>
<gene>
    <name evidence="1" type="ORF">RPERSI_LOCUS30634</name>
</gene>
<sequence>YTSESQQFRVQLRKTRFLNPQNDNRKFESLEGEYLLSEQLKKFGNLVCERRIVFIKKTFENNKPSLLRPIPVTEQEEEAAMSKEKISKAELLTTINSLLASINISDRSKYHGLRQKNCNQLREILQSIRDLQDN</sequence>
<keyword evidence="2" id="KW-1185">Reference proteome</keyword>
<dbReference type="Proteomes" id="UP000789920">
    <property type="component" value="Unassembled WGS sequence"/>
</dbReference>
<proteinExistence type="predicted"/>
<protein>
    <submittedName>
        <fullName evidence="1">33394_t:CDS:1</fullName>
    </submittedName>
</protein>